<dbReference type="EMBL" id="CAJNOB010000001">
    <property type="protein sequence ID" value="CAF0689444.1"/>
    <property type="molecule type" value="Genomic_DNA"/>
</dbReference>
<name>A0A8J2BK97_9BACT</name>
<organism evidence="2 3">
    <name type="scientific">Candidatus Methylacidithermus pantelleriae</name>
    <dbReference type="NCBI Taxonomy" id="2744239"/>
    <lineage>
        <taxon>Bacteria</taxon>
        <taxon>Pseudomonadati</taxon>
        <taxon>Verrucomicrobiota</taxon>
        <taxon>Methylacidiphilae</taxon>
        <taxon>Methylacidiphilales</taxon>
        <taxon>Methylacidiphilaceae</taxon>
        <taxon>Candidatus Methylacidithermus</taxon>
    </lineage>
</organism>
<sequence>MNKPNGLGVGGSRSKNQTIWCGKPGVLGGHSDGNATYNLSPMGKTTVQSRDSCKQPAQCHGWV</sequence>
<protein>
    <submittedName>
        <fullName evidence="2">Uncharacterized protein</fullName>
    </submittedName>
</protein>
<reference evidence="2" key="1">
    <citation type="submission" date="2021-02" db="EMBL/GenBank/DDBJ databases">
        <authorList>
            <person name="Cremers G."/>
            <person name="Picone N."/>
        </authorList>
    </citation>
    <scope>NUCLEOTIDE SEQUENCE</scope>
    <source>
        <strain evidence="2">PQ17</strain>
    </source>
</reference>
<gene>
    <name evidence="2" type="ORF">MPNT_10224</name>
</gene>
<comment type="caution">
    <text evidence="2">The sequence shown here is derived from an EMBL/GenBank/DDBJ whole genome shotgun (WGS) entry which is preliminary data.</text>
</comment>
<dbReference type="AlphaFoldDB" id="A0A8J2BK97"/>
<feature type="compositionally biased region" description="Polar residues" evidence="1">
    <location>
        <begin position="41"/>
        <end position="50"/>
    </location>
</feature>
<dbReference type="Proteomes" id="UP000663859">
    <property type="component" value="Unassembled WGS sequence"/>
</dbReference>
<evidence type="ECO:0000313" key="3">
    <source>
        <dbReference type="Proteomes" id="UP000663859"/>
    </source>
</evidence>
<evidence type="ECO:0000256" key="1">
    <source>
        <dbReference type="SAM" id="MobiDB-lite"/>
    </source>
</evidence>
<proteinExistence type="predicted"/>
<accession>A0A8J2BK97</accession>
<feature type="region of interest" description="Disordered" evidence="1">
    <location>
        <begin position="41"/>
        <end position="63"/>
    </location>
</feature>
<keyword evidence="3" id="KW-1185">Reference proteome</keyword>
<evidence type="ECO:0000313" key="2">
    <source>
        <dbReference type="EMBL" id="CAF0689444.1"/>
    </source>
</evidence>